<dbReference type="Gene3D" id="1.10.10.160">
    <property type="match status" value="1"/>
</dbReference>
<dbReference type="InterPro" id="IPR013986">
    <property type="entry name" value="DExx_box_DNA_helicase_dom_sf"/>
</dbReference>
<dbReference type="PROSITE" id="PS51198">
    <property type="entry name" value="UVRD_HELICASE_ATP_BIND"/>
    <property type="match status" value="1"/>
</dbReference>
<name>A0A4Q9GKA1_9HYPH</name>
<dbReference type="EC" id="5.6.2.4" evidence="9"/>
<keyword evidence="6" id="KW-0238">DNA-binding</keyword>
<keyword evidence="15" id="KW-1185">Reference proteome</keyword>
<dbReference type="SUPFAM" id="SSF52540">
    <property type="entry name" value="P-loop containing nucleoside triphosphate hydrolases"/>
    <property type="match status" value="1"/>
</dbReference>
<evidence type="ECO:0000256" key="7">
    <source>
        <dbReference type="ARBA" id="ARBA00023235"/>
    </source>
</evidence>
<dbReference type="EMBL" id="SIUB01000004">
    <property type="protein sequence ID" value="TBN53465.1"/>
    <property type="molecule type" value="Genomic_DNA"/>
</dbReference>
<dbReference type="Gene3D" id="3.40.50.300">
    <property type="entry name" value="P-loop containing nucleotide triphosphate hydrolases"/>
    <property type="match status" value="2"/>
</dbReference>
<dbReference type="GO" id="GO:0005524">
    <property type="term" value="F:ATP binding"/>
    <property type="evidence" value="ECO:0007669"/>
    <property type="project" value="UniProtKB-UniRule"/>
</dbReference>
<dbReference type="InterPro" id="IPR027417">
    <property type="entry name" value="P-loop_NTPase"/>
</dbReference>
<evidence type="ECO:0000256" key="9">
    <source>
        <dbReference type="ARBA" id="ARBA00034808"/>
    </source>
</evidence>
<dbReference type="InterPro" id="IPR000212">
    <property type="entry name" value="DNA_helicase_UvrD/REP"/>
</dbReference>
<comment type="catalytic activity">
    <reaction evidence="11">
        <text>ATP + H2O = ADP + phosphate + H(+)</text>
        <dbReference type="Rhea" id="RHEA:13065"/>
        <dbReference type="ChEBI" id="CHEBI:15377"/>
        <dbReference type="ChEBI" id="CHEBI:15378"/>
        <dbReference type="ChEBI" id="CHEBI:30616"/>
        <dbReference type="ChEBI" id="CHEBI:43474"/>
        <dbReference type="ChEBI" id="CHEBI:456216"/>
        <dbReference type="EC" id="5.6.2.4"/>
    </reaction>
</comment>
<feature type="binding site" evidence="12">
    <location>
        <begin position="27"/>
        <end position="34"/>
    </location>
    <ligand>
        <name>ATP</name>
        <dbReference type="ChEBI" id="CHEBI:30616"/>
    </ligand>
</feature>
<dbReference type="InterPro" id="IPR014016">
    <property type="entry name" value="UvrD-like_ATP-bd"/>
</dbReference>
<reference evidence="14 15" key="1">
    <citation type="submission" date="2019-02" db="EMBL/GenBank/DDBJ databases">
        <title>Hansschlegelia quercus sp. nov., a novel methylotrophic bacterium from buds of oak (Quercus robur L.).</title>
        <authorList>
            <person name="Agafonova N.V."/>
            <person name="Kaparullina E.N."/>
            <person name="Grouzdev D.S."/>
            <person name="Doronina N.V."/>
        </authorList>
    </citation>
    <scope>NUCLEOTIDE SEQUENCE [LARGE SCALE GENOMIC DNA]</scope>
    <source>
        <strain evidence="14 15">Dub</strain>
    </source>
</reference>
<evidence type="ECO:0000313" key="14">
    <source>
        <dbReference type="EMBL" id="TBN53465.1"/>
    </source>
</evidence>
<evidence type="ECO:0000259" key="13">
    <source>
        <dbReference type="PROSITE" id="PS51198"/>
    </source>
</evidence>
<dbReference type="AlphaFoldDB" id="A0A4Q9GKA1"/>
<gene>
    <name evidence="14" type="ORF">EYR15_10680</name>
</gene>
<dbReference type="Pfam" id="PF00580">
    <property type="entry name" value="UvrD-helicase"/>
    <property type="match status" value="1"/>
</dbReference>
<dbReference type="RefSeq" id="WP_131003521.1">
    <property type="nucleotide sequence ID" value="NZ_JBHSZR010000007.1"/>
</dbReference>
<evidence type="ECO:0000313" key="15">
    <source>
        <dbReference type="Proteomes" id="UP000291613"/>
    </source>
</evidence>
<dbReference type="GO" id="GO:0043138">
    <property type="term" value="F:3'-5' DNA helicase activity"/>
    <property type="evidence" value="ECO:0007669"/>
    <property type="project" value="UniProtKB-EC"/>
</dbReference>
<keyword evidence="2 12" id="KW-0547">Nucleotide-binding</keyword>
<dbReference type="InterPro" id="IPR014017">
    <property type="entry name" value="DNA_helicase_UvrD-like_C"/>
</dbReference>
<dbReference type="GO" id="GO:0000725">
    <property type="term" value="P:recombinational repair"/>
    <property type="evidence" value="ECO:0007669"/>
    <property type="project" value="TreeGrafter"/>
</dbReference>
<evidence type="ECO:0000256" key="3">
    <source>
        <dbReference type="ARBA" id="ARBA00022801"/>
    </source>
</evidence>
<protein>
    <recommendedName>
        <fullName evidence="9">DNA 3'-5' helicase</fullName>
        <ecNumber evidence="9">5.6.2.4</ecNumber>
    </recommendedName>
    <alternativeName>
        <fullName evidence="10">DNA 3'-5' helicase II</fullName>
    </alternativeName>
</protein>
<keyword evidence="7" id="KW-0413">Isomerase</keyword>
<evidence type="ECO:0000256" key="12">
    <source>
        <dbReference type="PROSITE-ProRule" id="PRU00560"/>
    </source>
</evidence>
<evidence type="ECO:0000256" key="6">
    <source>
        <dbReference type="ARBA" id="ARBA00023125"/>
    </source>
</evidence>
<dbReference type="GO" id="GO:0003677">
    <property type="term" value="F:DNA binding"/>
    <property type="evidence" value="ECO:0007669"/>
    <property type="project" value="UniProtKB-KW"/>
</dbReference>
<keyword evidence="5 12" id="KW-0067">ATP-binding</keyword>
<evidence type="ECO:0000256" key="5">
    <source>
        <dbReference type="ARBA" id="ARBA00022840"/>
    </source>
</evidence>
<accession>A0A4Q9GKA1</accession>
<dbReference type="Proteomes" id="UP000291613">
    <property type="component" value="Unassembled WGS sequence"/>
</dbReference>
<comment type="catalytic activity">
    <reaction evidence="8">
        <text>Couples ATP hydrolysis with the unwinding of duplex DNA by translocating in the 3'-5' direction.</text>
        <dbReference type="EC" id="5.6.2.4"/>
    </reaction>
</comment>
<comment type="caution">
    <text evidence="14">The sequence shown here is derived from an EMBL/GenBank/DDBJ whole genome shotgun (WGS) entry which is preliminary data.</text>
</comment>
<dbReference type="PANTHER" id="PTHR11070:SF2">
    <property type="entry name" value="ATP-DEPENDENT DNA HELICASE SRS2"/>
    <property type="match status" value="1"/>
</dbReference>
<dbReference type="OrthoDB" id="5461146at2"/>
<evidence type="ECO:0000256" key="11">
    <source>
        <dbReference type="ARBA" id="ARBA00048988"/>
    </source>
</evidence>
<dbReference type="Gene3D" id="1.10.486.10">
    <property type="entry name" value="PCRA, domain 4"/>
    <property type="match status" value="1"/>
</dbReference>
<evidence type="ECO:0000256" key="4">
    <source>
        <dbReference type="ARBA" id="ARBA00022806"/>
    </source>
</evidence>
<sequence>MVARGVEQLTQQQRDALAWQGNLLLTACPGSGKTRTLIAKLVAEVEKVRDTPKSICCITYTNTAVQEIELRTAEQLGPGDDRHFSVSTIHAFCLHEILRPYGWLRPGFKRATTILTRESPDFELIAQHAAAQVNYFQLTQSDYEAFESLSLDPRGNLVGLAAENVAIARAAPFFWQRCAELDYIDFGTIIYGAYCLLRDHPKIAATLCAKYAWFLIDEFQDTTELQVEILKLLHATDRSRFFAVGDLAQCIYSFTGAKPELVEPFGRDIGAKMDLTLSGNFRSSPKIIAHAERLFPRTPPMTAEGPEKVCVIEPVLVRTLSNFHAITERFLPMLEEQAIPLGEATILAKDWASLISLSRQLREFGVPVVGPGARPYRRSRLFASLAEQLCGAVTDPTPESNRQLERALFHAVRDATGIARMDLFSPSGRVVFIRLMHEAKRLAAPGGAIHFLDNMSRATGQILKDAEFVDDVQAGLFYASVQEMKVDMQRQQIDIANLSVLDLGLFASPDKALRLSTIHYAKGREYGAVAMIGVKQGRFPHIRSDDVEAEKRQFYVGVTRARRLLMYISEPDRWANPPSPFLGPQGVNIL</sequence>
<evidence type="ECO:0000256" key="2">
    <source>
        <dbReference type="ARBA" id="ARBA00022741"/>
    </source>
</evidence>
<evidence type="ECO:0000256" key="10">
    <source>
        <dbReference type="ARBA" id="ARBA00034923"/>
    </source>
</evidence>
<comment type="similarity">
    <text evidence="1">Belongs to the helicase family. UvrD subfamily.</text>
</comment>
<dbReference type="CDD" id="cd17932">
    <property type="entry name" value="DEXQc_UvrD"/>
    <property type="match status" value="1"/>
</dbReference>
<dbReference type="PANTHER" id="PTHR11070">
    <property type="entry name" value="UVRD / RECB / PCRA DNA HELICASE FAMILY MEMBER"/>
    <property type="match status" value="1"/>
</dbReference>
<dbReference type="GO" id="GO:0016887">
    <property type="term" value="F:ATP hydrolysis activity"/>
    <property type="evidence" value="ECO:0007669"/>
    <property type="project" value="RHEA"/>
</dbReference>
<evidence type="ECO:0000256" key="8">
    <source>
        <dbReference type="ARBA" id="ARBA00034617"/>
    </source>
</evidence>
<organism evidence="14 15">
    <name type="scientific">Hansschlegelia quercus</name>
    <dbReference type="NCBI Taxonomy" id="2528245"/>
    <lineage>
        <taxon>Bacteria</taxon>
        <taxon>Pseudomonadati</taxon>
        <taxon>Pseudomonadota</taxon>
        <taxon>Alphaproteobacteria</taxon>
        <taxon>Hyphomicrobiales</taxon>
        <taxon>Methylopilaceae</taxon>
        <taxon>Hansschlegelia</taxon>
    </lineage>
</organism>
<evidence type="ECO:0000256" key="1">
    <source>
        <dbReference type="ARBA" id="ARBA00009922"/>
    </source>
</evidence>
<dbReference type="Pfam" id="PF13361">
    <property type="entry name" value="UvrD_C"/>
    <property type="match status" value="1"/>
</dbReference>
<proteinExistence type="inferred from homology"/>
<feature type="domain" description="UvrD-like helicase ATP-binding" evidence="13">
    <location>
        <begin position="6"/>
        <end position="284"/>
    </location>
</feature>
<dbReference type="PROSITE" id="PS51257">
    <property type="entry name" value="PROKAR_LIPOPROTEIN"/>
    <property type="match status" value="1"/>
</dbReference>
<keyword evidence="3 12" id="KW-0378">Hydrolase</keyword>
<keyword evidence="4 12" id="KW-0347">Helicase</keyword>